<accession>A0ABU5C3E1</accession>
<dbReference type="EMBL" id="JAWDIP010000003">
    <property type="protein sequence ID" value="MDY0393837.1"/>
    <property type="molecule type" value="Genomic_DNA"/>
</dbReference>
<evidence type="ECO:0000256" key="1">
    <source>
        <dbReference type="SAM" id="MobiDB-lite"/>
    </source>
</evidence>
<dbReference type="PANTHER" id="PTHR12872:SF1">
    <property type="entry name" value="ALPHA-N-ACETYLGLUCOSAMINIDASE"/>
    <property type="match status" value="1"/>
</dbReference>
<dbReference type="InterPro" id="IPR024733">
    <property type="entry name" value="NAGLU_tim-barrel"/>
</dbReference>
<dbReference type="InterPro" id="IPR024732">
    <property type="entry name" value="NAGLU_C"/>
</dbReference>
<dbReference type="Gene3D" id="3.20.20.80">
    <property type="entry name" value="Glycosidases"/>
    <property type="match status" value="1"/>
</dbReference>
<dbReference type="PANTHER" id="PTHR12872">
    <property type="entry name" value="ALPHA-N-ACETYLGLUCOSAMINIDASE"/>
    <property type="match status" value="1"/>
</dbReference>
<dbReference type="InterPro" id="IPR007781">
    <property type="entry name" value="NAGLU"/>
</dbReference>
<keyword evidence="5" id="KW-1185">Reference proteome</keyword>
<feature type="region of interest" description="Disordered" evidence="1">
    <location>
        <begin position="331"/>
        <end position="351"/>
    </location>
</feature>
<comment type="caution">
    <text evidence="4">The sequence shown here is derived from an EMBL/GenBank/DDBJ whole genome shotgun (WGS) entry which is preliminary data.</text>
</comment>
<organism evidence="4 5">
    <name type="scientific">Tigheibacillus halophilus</name>
    <dbReference type="NCBI Taxonomy" id="361280"/>
    <lineage>
        <taxon>Bacteria</taxon>
        <taxon>Bacillati</taxon>
        <taxon>Bacillota</taxon>
        <taxon>Bacilli</taxon>
        <taxon>Bacillales</taxon>
        <taxon>Bacillaceae</taxon>
        <taxon>Tigheibacillus</taxon>
    </lineage>
</organism>
<sequence length="351" mass="40655">MGANLTVWNEKYFEWLKKNDSKLKGTALMPEGINNNPAAMEFFTEMAWHDDSVDMDDWFAQYATARYGGADEHAITAWKTISKTLYNLPADNSSEKATEMYSLEPSLTAPTTGIHFQNDLHYDKPEFERALTELLKVKAERRGNSAYQFDLMDVTRQFLANKGRNLFPKIKAAYTNGDRKKFKELSNAWLHYMKLTDKVTATNKHSMLGPWLENAKNWATNDKERNKLEYDARSLISIWGTPGLDDYGRRQWSGLVGDYYYARWQTYFNSLDQTLKTGKTPASIDWFDFGEEWTHQTNTYPTETKGNTFQIAKDIQQTFAKQPEGKIDVTSSKDVLNNNDKKDNHQRNIYQ</sequence>
<dbReference type="Proteomes" id="UP001281447">
    <property type="component" value="Unassembled WGS sequence"/>
</dbReference>
<dbReference type="Pfam" id="PF05089">
    <property type="entry name" value="NAGLU"/>
    <property type="match status" value="1"/>
</dbReference>
<dbReference type="Gene3D" id="1.20.120.670">
    <property type="entry name" value="N-acetyl-b-d-glucoasminidase"/>
    <property type="match status" value="1"/>
</dbReference>
<feature type="domain" description="Alpha-N-acetylglucosaminidase C-terminal" evidence="3">
    <location>
        <begin position="58"/>
        <end position="316"/>
    </location>
</feature>
<evidence type="ECO:0000259" key="2">
    <source>
        <dbReference type="Pfam" id="PF05089"/>
    </source>
</evidence>
<feature type="domain" description="Alpha-N-acetylglucosaminidase tim-barrel" evidence="2">
    <location>
        <begin position="1"/>
        <end position="49"/>
    </location>
</feature>
<gene>
    <name evidence="4" type="ORF">RWE15_04410</name>
</gene>
<reference evidence="4 5" key="1">
    <citation type="submission" date="2023-10" db="EMBL/GenBank/DDBJ databases">
        <title>Virgibacillus halophilus 5B73C genome.</title>
        <authorList>
            <person name="Miliotis G."/>
            <person name="Sengupta P."/>
            <person name="Hameed A."/>
            <person name="Chuvochina M."/>
            <person name="Mcdonagh F."/>
            <person name="Simpson A.C."/>
            <person name="Singh N.K."/>
            <person name="Rekha P.D."/>
            <person name="Raman K."/>
            <person name="Hugenholtz P."/>
            <person name="Venkateswaran K."/>
        </authorList>
    </citation>
    <scope>NUCLEOTIDE SEQUENCE [LARGE SCALE GENOMIC DNA]</scope>
    <source>
        <strain evidence="4 5">5B73C</strain>
    </source>
</reference>
<evidence type="ECO:0000313" key="5">
    <source>
        <dbReference type="Proteomes" id="UP001281447"/>
    </source>
</evidence>
<protein>
    <submittedName>
        <fullName evidence="4">Alpha-N-acetylglucosaminidase C-terminal domain-containing protein</fullName>
    </submittedName>
</protein>
<evidence type="ECO:0000259" key="3">
    <source>
        <dbReference type="Pfam" id="PF12972"/>
    </source>
</evidence>
<dbReference type="Pfam" id="PF12972">
    <property type="entry name" value="NAGLU_C"/>
    <property type="match status" value="1"/>
</dbReference>
<name>A0ABU5C3E1_9BACI</name>
<feature type="compositionally biased region" description="Basic and acidic residues" evidence="1">
    <location>
        <begin position="339"/>
        <end position="351"/>
    </location>
</feature>
<proteinExistence type="predicted"/>
<evidence type="ECO:0000313" key="4">
    <source>
        <dbReference type="EMBL" id="MDY0393837.1"/>
    </source>
</evidence>